<evidence type="ECO:0000313" key="1">
    <source>
        <dbReference type="EnsemblMetazoa" id="AQUA014999-PA"/>
    </source>
</evidence>
<proteinExistence type="predicted"/>
<dbReference type="Proteomes" id="UP000076407">
    <property type="component" value="Unassembled WGS sequence"/>
</dbReference>
<reference evidence="1" key="1">
    <citation type="submission" date="2020-05" db="UniProtKB">
        <authorList>
            <consortium name="EnsemblMetazoa"/>
        </authorList>
    </citation>
    <scope>IDENTIFICATION</scope>
    <source>
        <strain evidence="1">SANGQUA</strain>
    </source>
</reference>
<accession>A0A182XT49</accession>
<sequence length="69" mass="7701">MWSRWNVPDRSAKEKSFGSLALLGADVGTLANLYLSTSNSFTWAVHPSLETSFNVIKLPSLCTRCCKRH</sequence>
<dbReference type="VEuPathDB" id="VectorBase:AQUA014999"/>
<organism evidence="1 2">
    <name type="scientific">Anopheles quadriannulatus</name>
    <name type="common">Mosquito</name>
    <dbReference type="NCBI Taxonomy" id="34691"/>
    <lineage>
        <taxon>Eukaryota</taxon>
        <taxon>Metazoa</taxon>
        <taxon>Ecdysozoa</taxon>
        <taxon>Arthropoda</taxon>
        <taxon>Hexapoda</taxon>
        <taxon>Insecta</taxon>
        <taxon>Pterygota</taxon>
        <taxon>Neoptera</taxon>
        <taxon>Endopterygota</taxon>
        <taxon>Diptera</taxon>
        <taxon>Nematocera</taxon>
        <taxon>Culicoidea</taxon>
        <taxon>Culicidae</taxon>
        <taxon>Anophelinae</taxon>
        <taxon>Anopheles</taxon>
    </lineage>
</organism>
<evidence type="ECO:0000313" key="2">
    <source>
        <dbReference type="Proteomes" id="UP000076407"/>
    </source>
</evidence>
<name>A0A182XT49_ANOQN</name>
<protein>
    <submittedName>
        <fullName evidence="1">Uncharacterized protein</fullName>
    </submittedName>
</protein>
<keyword evidence="2" id="KW-1185">Reference proteome</keyword>
<dbReference type="AlphaFoldDB" id="A0A182XT49"/>
<dbReference type="EnsemblMetazoa" id="AQUA014999-RA">
    <property type="protein sequence ID" value="AQUA014999-PA"/>
    <property type="gene ID" value="AQUA014999"/>
</dbReference>